<accession>A0AAU7Q9Z3</accession>
<sequence length="195" mass="22693">MKFIDETYKKMLDEDSMHIARDFLVTEREFLKCTLNRLENYKEAVVVGCGDYNHYELIKSTRLNYLGIDPFATTRRGSRLIKTTFEDYISNRKEEENQIFIFWFNVISHLNLAIIEKSEGIRKGDVIINSTWRTKNATKAIIEKYYQNFLPSNQKGSFNAGTILSRNRSIKGILQADSSFSTYSRGNNLFEVAII</sequence>
<gene>
    <name evidence="1" type="ORF">ABK905_25945</name>
</gene>
<dbReference type="EMBL" id="CP157947">
    <property type="protein sequence ID" value="XBS69701.1"/>
    <property type="molecule type" value="Genomic_DNA"/>
</dbReference>
<organism evidence="1">
    <name type="scientific">Acerihabitans sp. KWT182</name>
    <dbReference type="NCBI Taxonomy" id="3157919"/>
    <lineage>
        <taxon>Bacteria</taxon>
        <taxon>Pseudomonadati</taxon>
        <taxon>Pseudomonadota</taxon>
        <taxon>Gammaproteobacteria</taxon>
        <taxon>Enterobacterales</taxon>
        <taxon>Pectobacteriaceae</taxon>
        <taxon>Acerihabitans</taxon>
    </lineage>
</organism>
<protein>
    <submittedName>
        <fullName evidence="1">Uncharacterized protein</fullName>
    </submittedName>
</protein>
<evidence type="ECO:0000313" key="1">
    <source>
        <dbReference type="EMBL" id="XBS69701.1"/>
    </source>
</evidence>
<proteinExistence type="predicted"/>
<reference evidence="1" key="1">
    <citation type="submission" date="2024-06" db="EMBL/GenBank/DDBJ databases">
        <authorList>
            <person name="Coelho C."/>
            <person name="Bento M."/>
            <person name="Garcia E."/>
            <person name="Camelo A."/>
            <person name="Brandao I."/>
            <person name="Espirito Santo C."/>
            <person name="Trovao J."/>
            <person name="Verissimo A."/>
            <person name="Costa J."/>
            <person name="Tiago I."/>
        </authorList>
    </citation>
    <scope>NUCLEOTIDE SEQUENCE</scope>
    <source>
        <strain evidence="1">KWT182</strain>
    </source>
</reference>
<dbReference type="AlphaFoldDB" id="A0AAU7Q9Z3"/>
<name>A0AAU7Q9Z3_9GAMM</name>